<sequence>MKRLRVKRRHSAPPRPARPQPPSAAALGNPYAPCYRPARSFAQLTRGGREKPEQ</sequence>
<feature type="compositionally biased region" description="Basic residues" evidence="1">
    <location>
        <begin position="1"/>
        <end position="12"/>
    </location>
</feature>
<evidence type="ECO:0000313" key="3">
    <source>
        <dbReference type="Proteomes" id="UP000824211"/>
    </source>
</evidence>
<gene>
    <name evidence="2" type="ORF">H9771_01230</name>
</gene>
<accession>A0A9D2MEU0</accession>
<feature type="region of interest" description="Disordered" evidence="1">
    <location>
        <begin position="1"/>
        <end position="31"/>
    </location>
</feature>
<dbReference type="Proteomes" id="UP000824211">
    <property type="component" value="Unassembled WGS sequence"/>
</dbReference>
<reference evidence="2" key="1">
    <citation type="journal article" date="2021" name="PeerJ">
        <title>Extensive microbial diversity within the chicken gut microbiome revealed by metagenomics and culture.</title>
        <authorList>
            <person name="Gilroy R."/>
            <person name="Ravi A."/>
            <person name="Getino M."/>
            <person name="Pursley I."/>
            <person name="Horton D.L."/>
            <person name="Alikhan N.F."/>
            <person name="Baker D."/>
            <person name="Gharbi K."/>
            <person name="Hall N."/>
            <person name="Watson M."/>
            <person name="Adriaenssens E.M."/>
            <person name="Foster-Nyarko E."/>
            <person name="Jarju S."/>
            <person name="Secka A."/>
            <person name="Antonio M."/>
            <person name="Oren A."/>
            <person name="Chaudhuri R.R."/>
            <person name="La Ragione R."/>
            <person name="Hildebrand F."/>
            <person name="Pallen M.J."/>
        </authorList>
    </citation>
    <scope>NUCLEOTIDE SEQUENCE</scope>
    <source>
        <strain evidence="2">ChiHjej9B8-13557</strain>
    </source>
</reference>
<protein>
    <submittedName>
        <fullName evidence="2">Uncharacterized protein</fullName>
    </submittedName>
</protein>
<reference evidence="2" key="2">
    <citation type="submission" date="2021-04" db="EMBL/GenBank/DDBJ databases">
        <authorList>
            <person name="Gilroy R."/>
        </authorList>
    </citation>
    <scope>NUCLEOTIDE SEQUENCE</scope>
    <source>
        <strain evidence="2">ChiHjej9B8-13557</strain>
    </source>
</reference>
<name>A0A9D2MEU0_9FIRM</name>
<dbReference type="AlphaFoldDB" id="A0A9D2MEU0"/>
<organism evidence="2 3">
    <name type="scientific">Candidatus Faecalibacterium faecipullorum</name>
    <dbReference type="NCBI Taxonomy" id="2838578"/>
    <lineage>
        <taxon>Bacteria</taxon>
        <taxon>Bacillati</taxon>
        <taxon>Bacillota</taxon>
        <taxon>Clostridia</taxon>
        <taxon>Eubacteriales</taxon>
        <taxon>Oscillospiraceae</taxon>
        <taxon>Faecalibacterium</taxon>
    </lineage>
</organism>
<evidence type="ECO:0000256" key="1">
    <source>
        <dbReference type="SAM" id="MobiDB-lite"/>
    </source>
</evidence>
<feature type="compositionally biased region" description="Pro residues" evidence="1">
    <location>
        <begin position="13"/>
        <end position="22"/>
    </location>
</feature>
<evidence type="ECO:0000313" key="2">
    <source>
        <dbReference type="EMBL" id="HJB58278.1"/>
    </source>
</evidence>
<proteinExistence type="predicted"/>
<comment type="caution">
    <text evidence="2">The sequence shown here is derived from an EMBL/GenBank/DDBJ whole genome shotgun (WGS) entry which is preliminary data.</text>
</comment>
<dbReference type="EMBL" id="DWXX01000024">
    <property type="protein sequence ID" value="HJB58278.1"/>
    <property type="molecule type" value="Genomic_DNA"/>
</dbReference>